<gene>
    <name evidence="2" type="ORF">AB0I48_34050</name>
</gene>
<dbReference type="EMBL" id="JBFAKC010000022">
    <property type="protein sequence ID" value="MEV0712589.1"/>
    <property type="molecule type" value="Genomic_DNA"/>
</dbReference>
<keyword evidence="1" id="KW-0732">Signal</keyword>
<evidence type="ECO:0000313" key="2">
    <source>
        <dbReference type="EMBL" id="MEV0712589.1"/>
    </source>
</evidence>
<name>A0ABV3G4H2_9NOCA</name>
<sequence length="105" mass="10701">MGVRVLAAGFAALAATAMTVFAGGVAAAEQNEAQLRAQVEAACAAIGGTYPQNYFNVPGQFAGKAGCLMPDGRYVQVNLPDGTECTRDAGFGVWVRGTVANGECL</sequence>
<accession>A0ABV3G4H2</accession>
<protein>
    <submittedName>
        <fullName evidence="2">Uncharacterized protein</fullName>
    </submittedName>
</protein>
<keyword evidence="3" id="KW-1185">Reference proteome</keyword>
<proteinExistence type="predicted"/>
<comment type="caution">
    <text evidence="2">The sequence shown here is derived from an EMBL/GenBank/DDBJ whole genome shotgun (WGS) entry which is preliminary data.</text>
</comment>
<reference evidence="2 3" key="1">
    <citation type="submission" date="2024-06" db="EMBL/GenBank/DDBJ databases">
        <title>The Natural Products Discovery Center: Release of the First 8490 Sequenced Strains for Exploring Actinobacteria Biosynthetic Diversity.</title>
        <authorList>
            <person name="Kalkreuter E."/>
            <person name="Kautsar S.A."/>
            <person name="Yang D."/>
            <person name="Bader C.D."/>
            <person name="Teijaro C.N."/>
            <person name="Fluegel L."/>
            <person name="Davis C.M."/>
            <person name="Simpson J.R."/>
            <person name="Lauterbach L."/>
            <person name="Steele A.D."/>
            <person name="Gui C."/>
            <person name="Meng S."/>
            <person name="Li G."/>
            <person name="Viehrig K."/>
            <person name="Ye F."/>
            <person name="Su P."/>
            <person name="Kiefer A.F."/>
            <person name="Nichols A."/>
            <person name="Cepeda A.J."/>
            <person name="Yan W."/>
            <person name="Fan B."/>
            <person name="Jiang Y."/>
            <person name="Adhikari A."/>
            <person name="Zheng C.-J."/>
            <person name="Schuster L."/>
            <person name="Cowan T.M."/>
            <person name="Smanski M.J."/>
            <person name="Chevrette M.G."/>
            <person name="De Carvalho L.P.S."/>
            <person name="Shen B."/>
        </authorList>
    </citation>
    <scope>NUCLEOTIDE SEQUENCE [LARGE SCALE GENOMIC DNA]</scope>
    <source>
        <strain evidence="2 3">NPDC050403</strain>
    </source>
</reference>
<organism evidence="2 3">
    <name type="scientific">Nocardia aurea</name>
    <dbReference type="NCBI Taxonomy" id="2144174"/>
    <lineage>
        <taxon>Bacteria</taxon>
        <taxon>Bacillati</taxon>
        <taxon>Actinomycetota</taxon>
        <taxon>Actinomycetes</taxon>
        <taxon>Mycobacteriales</taxon>
        <taxon>Nocardiaceae</taxon>
        <taxon>Nocardia</taxon>
    </lineage>
</organism>
<dbReference type="Proteomes" id="UP001551695">
    <property type="component" value="Unassembled WGS sequence"/>
</dbReference>
<dbReference type="RefSeq" id="WP_109522787.1">
    <property type="nucleotide sequence ID" value="NZ_JBEXKW010000150.1"/>
</dbReference>
<evidence type="ECO:0000313" key="3">
    <source>
        <dbReference type="Proteomes" id="UP001551695"/>
    </source>
</evidence>
<feature type="chain" id="PRO_5045335742" evidence="1">
    <location>
        <begin position="23"/>
        <end position="105"/>
    </location>
</feature>
<evidence type="ECO:0000256" key="1">
    <source>
        <dbReference type="SAM" id="SignalP"/>
    </source>
</evidence>
<feature type="signal peptide" evidence="1">
    <location>
        <begin position="1"/>
        <end position="22"/>
    </location>
</feature>